<dbReference type="SUPFAM" id="SSF50129">
    <property type="entry name" value="GroES-like"/>
    <property type="match status" value="1"/>
</dbReference>
<sequence length="343" mass="36553">MSPDLQKALLYPAKAAPFELGTRPIPTPTEDQLLVKVESVALNPVDAVIASGGMDVVQYPAVLGSDIAGTVEKIGANVTRFSVGDQVFFQGWYRDSDQTGFQQYTIVPNDIVSRIPPNISVDQAASIPITLVAAFVGLFHSTGLGIPPPFKGPTVDGADSTILILGGSSSVGYFAIQLARLAGFKHILTTVSPSNNDYVKSIGATHVFDRSAPDVAEQIRAAAGVELVYIADAISAPETQKLGWELLSDTKPGALVVFRSPVQDDSSPKKPEGSRWVSVYGSSHVHREISVPLWGAVGKWVEEEKIVPPRVEVIGGLADIPAGIKRLGDWKVSGEKLVAHPWE</sequence>
<evidence type="ECO:0000313" key="2">
    <source>
        <dbReference type="EMBL" id="KDQ10833.1"/>
    </source>
</evidence>
<dbReference type="OrthoDB" id="3233595at2759"/>
<dbReference type="GO" id="GO:0016651">
    <property type="term" value="F:oxidoreductase activity, acting on NAD(P)H"/>
    <property type="evidence" value="ECO:0007669"/>
    <property type="project" value="InterPro"/>
</dbReference>
<proteinExistence type="predicted"/>
<protein>
    <recommendedName>
        <fullName evidence="1">Enoyl reductase (ER) domain-containing protein</fullName>
    </recommendedName>
</protein>
<dbReference type="STRING" id="930990.A0A067M523"/>
<evidence type="ECO:0000259" key="1">
    <source>
        <dbReference type="SMART" id="SM00829"/>
    </source>
</evidence>
<dbReference type="InterPro" id="IPR036291">
    <property type="entry name" value="NAD(P)-bd_dom_sf"/>
</dbReference>
<accession>A0A067M523</accession>
<keyword evidence="3" id="KW-1185">Reference proteome</keyword>
<dbReference type="Pfam" id="PF00107">
    <property type="entry name" value="ADH_zinc_N"/>
    <property type="match status" value="1"/>
</dbReference>
<dbReference type="Gene3D" id="3.40.50.720">
    <property type="entry name" value="NAD(P)-binding Rossmann-like Domain"/>
    <property type="match status" value="1"/>
</dbReference>
<dbReference type="PANTHER" id="PTHR45348:SF2">
    <property type="entry name" value="ZINC-TYPE ALCOHOL DEHYDROGENASE-LIKE PROTEIN C2E1P3.01"/>
    <property type="match status" value="1"/>
</dbReference>
<evidence type="ECO:0000313" key="3">
    <source>
        <dbReference type="Proteomes" id="UP000027195"/>
    </source>
</evidence>
<dbReference type="SUPFAM" id="SSF51735">
    <property type="entry name" value="NAD(P)-binding Rossmann-fold domains"/>
    <property type="match status" value="1"/>
</dbReference>
<gene>
    <name evidence="2" type="ORF">BOTBODRAFT_115316</name>
</gene>
<dbReference type="SMART" id="SM00829">
    <property type="entry name" value="PKS_ER"/>
    <property type="match status" value="1"/>
</dbReference>
<dbReference type="InterPro" id="IPR013149">
    <property type="entry name" value="ADH-like_C"/>
</dbReference>
<dbReference type="Gene3D" id="3.90.180.10">
    <property type="entry name" value="Medium-chain alcohol dehydrogenases, catalytic domain"/>
    <property type="match status" value="1"/>
</dbReference>
<dbReference type="Pfam" id="PF08240">
    <property type="entry name" value="ADH_N"/>
    <property type="match status" value="1"/>
</dbReference>
<name>A0A067M523_BOTB1</name>
<dbReference type="InterPro" id="IPR013154">
    <property type="entry name" value="ADH-like_N"/>
</dbReference>
<dbReference type="EMBL" id="KL198064">
    <property type="protein sequence ID" value="KDQ10833.1"/>
    <property type="molecule type" value="Genomic_DNA"/>
</dbReference>
<dbReference type="InParanoid" id="A0A067M523"/>
<dbReference type="CDD" id="cd08249">
    <property type="entry name" value="enoyl_reductase_like"/>
    <property type="match status" value="1"/>
</dbReference>
<dbReference type="HOGENOM" id="CLU_026673_16_5_1"/>
<dbReference type="InterPro" id="IPR011032">
    <property type="entry name" value="GroES-like_sf"/>
</dbReference>
<dbReference type="PANTHER" id="PTHR45348">
    <property type="entry name" value="HYPOTHETICAL OXIDOREDUCTASE (EUROFUNG)"/>
    <property type="match status" value="1"/>
</dbReference>
<dbReference type="AlphaFoldDB" id="A0A067M523"/>
<dbReference type="Proteomes" id="UP000027195">
    <property type="component" value="Unassembled WGS sequence"/>
</dbReference>
<organism evidence="2 3">
    <name type="scientific">Botryobasidium botryosum (strain FD-172 SS1)</name>
    <dbReference type="NCBI Taxonomy" id="930990"/>
    <lineage>
        <taxon>Eukaryota</taxon>
        <taxon>Fungi</taxon>
        <taxon>Dikarya</taxon>
        <taxon>Basidiomycota</taxon>
        <taxon>Agaricomycotina</taxon>
        <taxon>Agaricomycetes</taxon>
        <taxon>Cantharellales</taxon>
        <taxon>Botryobasidiaceae</taxon>
        <taxon>Botryobasidium</taxon>
    </lineage>
</organism>
<dbReference type="InterPro" id="IPR047122">
    <property type="entry name" value="Trans-enoyl_RdTase-like"/>
</dbReference>
<reference evidence="3" key="1">
    <citation type="journal article" date="2014" name="Proc. Natl. Acad. Sci. U.S.A.">
        <title>Extensive sampling of basidiomycete genomes demonstrates inadequacy of the white-rot/brown-rot paradigm for wood decay fungi.</title>
        <authorList>
            <person name="Riley R."/>
            <person name="Salamov A.A."/>
            <person name="Brown D.W."/>
            <person name="Nagy L.G."/>
            <person name="Floudas D."/>
            <person name="Held B.W."/>
            <person name="Levasseur A."/>
            <person name="Lombard V."/>
            <person name="Morin E."/>
            <person name="Otillar R."/>
            <person name="Lindquist E.A."/>
            <person name="Sun H."/>
            <person name="LaButti K.M."/>
            <person name="Schmutz J."/>
            <person name="Jabbour D."/>
            <person name="Luo H."/>
            <person name="Baker S.E."/>
            <person name="Pisabarro A.G."/>
            <person name="Walton J.D."/>
            <person name="Blanchette R.A."/>
            <person name="Henrissat B."/>
            <person name="Martin F."/>
            <person name="Cullen D."/>
            <person name="Hibbett D.S."/>
            <person name="Grigoriev I.V."/>
        </authorList>
    </citation>
    <scope>NUCLEOTIDE SEQUENCE [LARGE SCALE GENOMIC DNA]</scope>
    <source>
        <strain evidence="3">FD-172 SS1</strain>
    </source>
</reference>
<dbReference type="InterPro" id="IPR020843">
    <property type="entry name" value="ER"/>
</dbReference>
<feature type="domain" description="Enoyl reductase (ER)" evidence="1">
    <location>
        <begin position="15"/>
        <end position="339"/>
    </location>
</feature>